<evidence type="ECO:0000259" key="13">
    <source>
        <dbReference type="Pfam" id="PF13632"/>
    </source>
</evidence>
<evidence type="ECO:0000256" key="10">
    <source>
        <dbReference type="ARBA" id="ARBA00022989"/>
    </source>
</evidence>
<keyword evidence="6" id="KW-0997">Cell inner membrane</keyword>
<evidence type="ECO:0000313" key="15">
    <source>
        <dbReference type="Proteomes" id="UP000824225"/>
    </source>
</evidence>
<feature type="transmembrane region" description="Helical" evidence="12">
    <location>
        <begin position="18"/>
        <end position="39"/>
    </location>
</feature>
<evidence type="ECO:0000256" key="4">
    <source>
        <dbReference type="ARBA" id="ARBA00020585"/>
    </source>
</evidence>
<proteinExistence type="inferred from homology"/>
<keyword evidence="11 12" id="KW-0472">Membrane</keyword>
<sequence>MDKTVHAVWERAGGRRRLLLLALIIVPSLLAARTMYSLLPHKGASGLELAMTILFAVLFAWISVGFWSAAAGALVMLRGYDRFSPTLACPPDLDLPDPAVRTALLFPVYNEDVRRFMAGIRTVLHSLRATGMADRFDIFILSDSTNPEAWIEEEEAWYHFCRDEDAFAHVFYRRRKNNVKRKSGNIADFCRRWGANYRYMIVFDADSLMTGPTMIRMVQAMQAHPEIGILQTPPQAVNKHTLIARVQQFANHLYGPVFAAGLHYWQLGDAQYWGHNAIIRVEPFMKHCQLPRLPGKGPLGGEILSHDFVESALMRRAGYGVWLAYELGGSYEESPPSLVDELIRDRRWCQGNLQHSRLILAKGFFPTHRALFINGIMSYGSALLWFFFLLFSSLQAVLEIVIPPNYFPDTRTLFPVWPTWYPQWALTLLGSTAILLFLPKLFSLALVVAKGGAGRFGGPLRMSLSVLGEVVVSTFLAPVRMLFHSFFVVSTLLGWRVSWNAQNRDDKGTSWGDALRFHWWGTALGLVWGWLMWVINPGFFWWLSPIVAGLVLSAPLSVWTSRPGLGKAARKAGLFLIPPELDRPAELTALEHNLKRPAPYSPFSLPRKQGFIRAVVIPSVHALHLSLIQHRRQSSARRTAHMAELGDKALKLGPHALSRVEKMELLSDPAGLHDLHKKVWELDDGPKAAAWGVCPDNGENESA</sequence>
<dbReference type="Proteomes" id="UP000824225">
    <property type="component" value="Unassembled WGS sequence"/>
</dbReference>
<comment type="subcellular location">
    <subcellularLocation>
        <location evidence="1">Cell inner membrane</location>
        <topology evidence="1">Multi-pass membrane protein</topology>
    </subcellularLocation>
</comment>
<comment type="pathway">
    <text evidence="2">Glycan metabolism; osmoregulated periplasmic glucan (OPG) biosynthesis.</text>
</comment>
<feature type="transmembrane region" description="Helical" evidence="12">
    <location>
        <begin position="51"/>
        <end position="77"/>
    </location>
</feature>
<feature type="transmembrane region" description="Helical" evidence="12">
    <location>
        <begin position="517"/>
        <end position="535"/>
    </location>
</feature>
<reference evidence="14" key="2">
    <citation type="submission" date="2021-04" db="EMBL/GenBank/DDBJ databases">
        <authorList>
            <person name="Gilroy R."/>
        </authorList>
    </citation>
    <scope>NUCLEOTIDE SEQUENCE</scope>
    <source>
        <strain evidence="14">CHK186-16707</strain>
    </source>
</reference>
<evidence type="ECO:0000313" key="14">
    <source>
        <dbReference type="EMBL" id="HJA09442.1"/>
    </source>
</evidence>
<feature type="transmembrane region" description="Helical" evidence="12">
    <location>
        <begin position="470"/>
        <end position="497"/>
    </location>
</feature>
<dbReference type="InterPro" id="IPR050321">
    <property type="entry name" value="Glycosyltr_2/OpgH_subfam"/>
</dbReference>
<gene>
    <name evidence="14" type="primary">mdoH</name>
    <name evidence="14" type="ORF">H9962_09710</name>
</gene>
<evidence type="ECO:0000256" key="8">
    <source>
        <dbReference type="ARBA" id="ARBA00022679"/>
    </source>
</evidence>
<dbReference type="AlphaFoldDB" id="A0A9D2HDY1"/>
<dbReference type="EMBL" id="DXAN01000032">
    <property type="protein sequence ID" value="HJA09442.1"/>
    <property type="molecule type" value="Genomic_DNA"/>
</dbReference>
<evidence type="ECO:0000256" key="9">
    <source>
        <dbReference type="ARBA" id="ARBA00022692"/>
    </source>
</evidence>
<keyword evidence="7 14" id="KW-0328">Glycosyltransferase</keyword>
<keyword evidence="9 12" id="KW-0812">Transmembrane</keyword>
<feature type="domain" description="Glycosyltransferase 2-like" evidence="13">
    <location>
        <begin position="201"/>
        <end position="422"/>
    </location>
</feature>
<protein>
    <recommendedName>
        <fullName evidence="4">Glucans biosynthesis glucosyltransferase H</fullName>
    </recommendedName>
</protein>
<dbReference type="CDD" id="cd04191">
    <property type="entry name" value="Glucan_BSP_MdoH"/>
    <property type="match status" value="1"/>
</dbReference>
<evidence type="ECO:0000256" key="11">
    <source>
        <dbReference type="ARBA" id="ARBA00023136"/>
    </source>
</evidence>
<keyword evidence="10 12" id="KW-1133">Transmembrane helix</keyword>
<name>A0A9D2HDY1_9BACT</name>
<evidence type="ECO:0000256" key="12">
    <source>
        <dbReference type="SAM" id="Phobius"/>
    </source>
</evidence>
<dbReference type="GO" id="GO:0016758">
    <property type="term" value="F:hexosyltransferase activity"/>
    <property type="evidence" value="ECO:0007669"/>
    <property type="project" value="TreeGrafter"/>
</dbReference>
<dbReference type="NCBIfam" id="NF003962">
    <property type="entry name" value="PRK05454.2-5"/>
    <property type="match status" value="1"/>
</dbReference>
<feature type="transmembrane region" description="Helical" evidence="12">
    <location>
        <begin position="540"/>
        <end position="559"/>
    </location>
</feature>
<dbReference type="GO" id="GO:0005886">
    <property type="term" value="C:plasma membrane"/>
    <property type="evidence" value="ECO:0007669"/>
    <property type="project" value="UniProtKB-SubCell"/>
</dbReference>
<feature type="transmembrane region" description="Helical" evidence="12">
    <location>
        <begin position="424"/>
        <end position="449"/>
    </location>
</feature>
<dbReference type="NCBIfam" id="NF003958">
    <property type="entry name" value="PRK05454.2-1"/>
    <property type="match status" value="1"/>
</dbReference>
<reference evidence="14" key="1">
    <citation type="journal article" date="2021" name="PeerJ">
        <title>Extensive microbial diversity within the chicken gut microbiome revealed by metagenomics and culture.</title>
        <authorList>
            <person name="Gilroy R."/>
            <person name="Ravi A."/>
            <person name="Getino M."/>
            <person name="Pursley I."/>
            <person name="Horton D.L."/>
            <person name="Alikhan N.F."/>
            <person name="Baker D."/>
            <person name="Gharbi K."/>
            <person name="Hall N."/>
            <person name="Watson M."/>
            <person name="Adriaenssens E.M."/>
            <person name="Foster-Nyarko E."/>
            <person name="Jarju S."/>
            <person name="Secka A."/>
            <person name="Antonio M."/>
            <person name="Oren A."/>
            <person name="Chaudhuri R.R."/>
            <person name="La Ragione R."/>
            <person name="Hildebrand F."/>
            <person name="Pallen M.J."/>
        </authorList>
    </citation>
    <scope>NUCLEOTIDE SEQUENCE</scope>
    <source>
        <strain evidence="14">CHK186-16707</strain>
    </source>
</reference>
<organism evidence="14 15">
    <name type="scientific">Candidatus Mailhella merdigallinarum</name>
    <dbReference type="NCBI Taxonomy" id="2838658"/>
    <lineage>
        <taxon>Bacteria</taxon>
        <taxon>Pseudomonadati</taxon>
        <taxon>Thermodesulfobacteriota</taxon>
        <taxon>Desulfovibrionia</taxon>
        <taxon>Desulfovibrionales</taxon>
        <taxon>Desulfovibrionaceae</taxon>
        <taxon>Mailhella</taxon>
    </lineage>
</organism>
<keyword evidence="8 14" id="KW-0808">Transferase</keyword>
<dbReference type="SUPFAM" id="SSF53448">
    <property type="entry name" value="Nucleotide-diphospho-sugar transferases"/>
    <property type="match status" value="1"/>
</dbReference>
<evidence type="ECO:0000256" key="7">
    <source>
        <dbReference type="ARBA" id="ARBA00022676"/>
    </source>
</evidence>
<dbReference type="Gene3D" id="3.90.550.10">
    <property type="entry name" value="Spore Coat Polysaccharide Biosynthesis Protein SpsA, Chain A"/>
    <property type="match status" value="1"/>
</dbReference>
<evidence type="ECO:0000256" key="1">
    <source>
        <dbReference type="ARBA" id="ARBA00004429"/>
    </source>
</evidence>
<comment type="similarity">
    <text evidence="3">Belongs to the glycosyltransferase 2 family. OpgH subfamily.</text>
</comment>
<keyword evidence="5" id="KW-1003">Cell membrane</keyword>
<dbReference type="PANTHER" id="PTHR43867">
    <property type="entry name" value="CELLULOSE SYNTHASE CATALYTIC SUBUNIT A [UDP-FORMING]"/>
    <property type="match status" value="1"/>
</dbReference>
<dbReference type="PANTHER" id="PTHR43867:SF5">
    <property type="entry name" value="GLUCANS BIOSYNTHESIS GLUCOSYLTRANSFERASE H"/>
    <property type="match status" value="1"/>
</dbReference>
<evidence type="ECO:0000256" key="6">
    <source>
        <dbReference type="ARBA" id="ARBA00022519"/>
    </source>
</evidence>
<dbReference type="InterPro" id="IPR001173">
    <property type="entry name" value="Glyco_trans_2-like"/>
</dbReference>
<evidence type="ECO:0000256" key="2">
    <source>
        <dbReference type="ARBA" id="ARBA00005001"/>
    </source>
</evidence>
<evidence type="ECO:0000256" key="3">
    <source>
        <dbReference type="ARBA" id="ARBA00009337"/>
    </source>
</evidence>
<evidence type="ECO:0000256" key="5">
    <source>
        <dbReference type="ARBA" id="ARBA00022475"/>
    </source>
</evidence>
<dbReference type="InterPro" id="IPR029044">
    <property type="entry name" value="Nucleotide-diphossugar_trans"/>
</dbReference>
<dbReference type="Pfam" id="PF13632">
    <property type="entry name" value="Glyco_trans_2_3"/>
    <property type="match status" value="1"/>
</dbReference>
<accession>A0A9D2HDY1</accession>
<comment type="caution">
    <text evidence="14">The sequence shown here is derived from an EMBL/GenBank/DDBJ whole genome shotgun (WGS) entry which is preliminary data.</text>
</comment>